<dbReference type="EMBL" id="FOFB01000014">
    <property type="protein sequence ID" value="SEQ70637.1"/>
    <property type="molecule type" value="Genomic_DNA"/>
</dbReference>
<dbReference type="GO" id="GO:0003677">
    <property type="term" value="F:DNA binding"/>
    <property type="evidence" value="ECO:0007669"/>
    <property type="project" value="InterPro"/>
</dbReference>
<proteinExistence type="inferred from homology"/>
<keyword evidence="2" id="KW-0805">Transcription regulation</keyword>
<evidence type="ECO:0000256" key="1">
    <source>
        <dbReference type="ARBA" id="ARBA00010641"/>
    </source>
</evidence>
<dbReference type="Pfam" id="PF08281">
    <property type="entry name" value="Sigma70_r4_2"/>
    <property type="match status" value="1"/>
</dbReference>
<organism evidence="6 7">
    <name type="scientific">Neolewinella agarilytica</name>
    <dbReference type="NCBI Taxonomy" id="478744"/>
    <lineage>
        <taxon>Bacteria</taxon>
        <taxon>Pseudomonadati</taxon>
        <taxon>Bacteroidota</taxon>
        <taxon>Saprospiria</taxon>
        <taxon>Saprospirales</taxon>
        <taxon>Lewinellaceae</taxon>
        <taxon>Neolewinella</taxon>
    </lineage>
</organism>
<dbReference type="InterPro" id="IPR013324">
    <property type="entry name" value="RNA_pol_sigma_r3/r4-like"/>
</dbReference>
<keyword evidence="4" id="KW-0804">Transcription</keyword>
<evidence type="ECO:0000256" key="3">
    <source>
        <dbReference type="ARBA" id="ARBA00023082"/>
    </source>
</evidence>
<feature type="domain" description="RNA polymerase sigma factor 70 region 4 type 2" evidence="5">
    <location>
        <begin position="82"/>
        <end position="134"/>
    </location>
</feature>
<dbReference type="STRING" id="478744.SAMN05444359_11477"/>
<dbReference type="Proteomes" id="UP000199021">
    <property type="component" value="Unassembled WGS sequence"/>
</dbReference>
<evidence type="ECO:0000256" key="2">
    <source>
        <dbReference type="ARBA" id="ARBA00023015"/>
    </source>
</evidence>
<keyword evidence="7" id="KW-1185">Reference proteome</keyword>
<dbReference type="NCBIfam" id="TIGR02937">
    <property type="entry name" value="sigma70-ECF"/>
    <property type="match status" value="1"/>
</dbReference>
<dbReference type="InterPro" id="IPR013325">
    <property type="entry name" value="RNA_pol_sigma_r2"/>
</dbReference>
<dbReference type="Gene3D" id="1.10.1740.10">
    <property type="match status" value="1"/>
</dbReference>
<dbReference type="PANTHER" id="PTHR43133:SF62">
    <property type="entry name" value="RNA POLYMERASE SIGMA FACTOR SIGZ"/>
    <property type="match status" value="1"/>
</dbReference>
<name>A0A1H9I7U7_9BACT</name>
<dbReference type="CDD" id="cd06171">
    <property type="entry name" value="Sigma70_r4"/>
    <property type="match status" value="1"/>
</dbReference>
<reference evidence="7" key="1">
    <citation type="submission" date="2016-10" db="EMBL/GenBank/DDBJ databases">
        <authorList>
            <person name="Varghese N."/>
            <person name="Submissions S."/>
        </authorList>
    </citation>
    <scope>NUCLEOTIDE SEQUENCE [LARGE SCALE GENOMIC DNA]</scope>
    <source>
        <strain evidence="7">DSM 24740</strain>
    </source>
</reference>
<dbReference type="Gene3D" id="1.10.10.10">
    <property type="entry name" value="Winged helix-like DNA-binding domain superfamily/Winged helix DNA-binding domain"/>
    <property type="match status" value="1"/>
</dbReference>
<keyword evidence="3" id="KW-0731">Sigma factor</keyword>
<gene>
    <name evidence="6" type="ORF">SAMN05444359_11477</name>
</gene>
<evidence type="ECO:0000259" key="5">
    <source>
        <dbReference type="Pfam" id="PF08281"/>
    </source>
</evidence>
<dbReference type="SUPFAM" id="SSF88659">
    <property type="entry name" value="Sigma3 and sigma4 domains of RNA polymerase sigma factors"/>
    <property type="match status" value="1"/>
</dbReference>
<evidence type="ECO:0000256" key="4">
    <source>
        <dbReference type="ARBA" id="ARBA00023163"/>
    </source>
</evidence>
<evidence type="ECO:0000313" key="6">
    <source>
        <dbReference type="EMBL" id="SEQ70637.1"/>
    </source>
</evidence>
<dbReference type="InParanoid" id="A0A1H9I7U7"/>
<dbReference type="SUPFAM" id="SSF88946">
    <property type="entry name" value="Sigma2 domain of RNA polymerase sigma factors"/>
    <property type="match status" value="1"/>
</dbReference>
<sequence>MGGDREQAEDLKQQVFLRLLESRAFREAETGPEDISSLLFTIAANLLKNVYRSQERQQRREAAYRDIRRANDSTEEPRIESRRVALAIERLPEHQRLCVELRFRKGLSTEEVAEALNCAPGTVKSRLHYGLKKLAEILNATTIN</sequence>
<accession>A0A1H9I7U7</accession>
<dbReference type="GO" id="GO:0006352">
    <property type="term" value="P:DNA-templated transcription initiation"/>
    <property type="evidence" value="ECO:0007669"/>
    <property type="project" value="InterPro"/>
</dbReference>
<dbReference type="InterPro" id="IPR014284">
    <property type="entry name" value="RNA_pol_sigma-70_dom"/>
</dbReference>
<evidence type="ECO:0000313" key="7">
    <source>
        <dbReference type="Proteomes" id="UP000199021"/>
    </source>
</evidence>
<dbReference type="PANTHER" id="PTHR43133">
    <property type="entry name" value="RNA POLYMERASE ECF-TYPE SIGMA FACTO"/>
    <property type="match status" value="1"/>
</dbReference>
<protein>
    <submittedName>
        <fullName evidence="6">RNA polymerase sigma-70 factor, ECF subfamily</fullName>
    </submittedName>
</protein>
<dbReference type="AlphaFoldDB" id="A0A1H9I7U7"/>
<comment type="similarity">
    <text evidence="1">Belongs to the sigma-70 factor family. ECF subfamily.</text>
</comment>
<dbReference type="InterPro" id="IPR036388">
    <property type="entry name" value="WH-like_DNA-bd_sf"/>
</dbReference>
<dbReference type="InterPro" id="IPR039425">
    <property type="entry name" value="RNA_pol_sigma-70-like"/>
</dbReference>
<dbReference type="InterPro" id="IPR013249">
    <property type="entry name" value="RNA_pol_sigma70_r4_t2"/>
</dbReference>
<dbReference type="GO" id="GO:0016987">
    <property type="term" value="F:sigma factor activity"/>
    <property type="evidence" value="ECO:0007669"/>
    <property type="project" value="UniProtKB-KW"/>
</dbReference>